<reference evidence="2" key="1">
    <citation type="submission" date="2021-02" db="EMBL/GenBank/DDBJ databases">
        <authorList>
            <person name="Nowell W R."/>
        </authorList>
    </citation>
    <scope>NUCLEOTIDE SEQUENCE</scope>
</reference>
<dbReference type="AlphaFoldDB" id="A0A815DZ24"/>
<feature type="transmembrane region" description="Helical" evidence="1">
    <location>
        <begin position="258"/>
        <end position="276"/>
    </location>
</feature>
<feature type="transmembrane region" description="Helical" evidence="1">
    <location>
        <begin position="186"/>
        <end position="208"/>
    </location>
</feature>
<name>A0A815DZ24_9BILA</name>
<feature type="transmembrane region" description="Helical" evidence="1">
    <location>
        <begin position="100"/>
        <end position="122"/>
    </location>
</feature>
<feature type="transmembrane region" description="Helical" evidence="1">
    <location>
        <begin position="143"/>
        <end position="160"/>
    </location>
</feature>
<comment type="caution">
    <text evidence="2">The sequence shown here is derived from an EMBL/GenBank/DDBJ whole genome shotgun (WGS) entry which is preliminary data.</text>
</comment>
<dbReference type="EMBL" id="CAJNOV010007986">
    <property type="protein sequence ID" value="CAF1305097.1"/>
    <property type="molecule type" value="Genomic_DNA"/>
</dbReference>
<evidence type="ECO:0000313" key="2">
    <source>
        <dbReference type="EMBL" id="CAF1305097.1"/>
    </source>
</evidence>
<keyword evidence="1" id="KW-0472">Membrane</keyword>
<evidence type="ECO:0000313" key="3">
    <source>
        <dbReference type="Proteomes" id="UP000663855"/>
    </source>
</evidence>
<gene>
    <name evidence="2" type="ORF">CJN711_LOCUS17139</name>
</gene>
<sequence>MSKHHSNLKRVKLAGNFLFIAIAWTLFVLNIVKYATSYFQRTSYKVIEKSNGSFYIFKEIYENETQWEPNCTSKYSKSDADDIFRWFIASETSENIVFHVFYWFMMIIALTISLAPSINYVFKYVTSNHYNITERYCLSNILHFIRTFFSITVFVLPSFYMNTFNFTNEPCLTAYPTKFSIDMSPFIFATYIGLIIYFLFNLTVNFFYEKRRFCCSIECLSYIGLCILGLLIVCIVVFSATIIAFVFVISFIETSLRLTVILIVVQFPFLIVQLLSD</sequence>
<protein>
    <submittedName>
        <fullName evidence="2">Uncharacterized protein</fullName>
    </submittedName>
</protein>
<keyword evidence="1" id="KW-0812">Transmembrane</keyword>
<feature type="transmembrane region" description="Helical" evidence="1">
    <location>
        <begin position="220"/>
        <end position="252"/>
    </location>
</feature>
<organism evidence="2 3">
    <name type="scientific">Rotaria magnacalcarata</name>
    <dbReference type="NCBI Taxonomy" id="392030"/>
    <lineage>
        <taxon>Eukaryota</taxon>
        <taxon>Metazoa</taxon>
        <taxon>Spiralia</taxon>
        <taxon>Gnathifera</taxon>
        <taxon>Rotifera</taxon>
        <taxon>Eurotatoria</taxon>
        <taxon>Bdelloidea</taxon>
        <taxon>Philodinida</taxon>
        <taxon>Philodinidae</taxon>
        <taxon>Rotaria</taxon>
    </lineage>
</organism>
<dbReference type="Proteomes" id="UP000663855">
    <property type="component" value="Unassembled WGS sequence"/>
</dbReference>
<proteinExistence type="predicted"/>
<keyword evidence="1" id="KW-1133">Transmembrane helix</keyword>
<accession>A0A815DZ24</accession>
<evidence type="ECO:0000256" key="1">
    <source>
        <dbReference type="SAM" id="Phobius"/>
    </source>
</evidence>
<feature type="transmembrane region" description="Helical" evidence="1">
    <location>
        <begin position="12"/>
        <end position="32"/>
    </location>
</feature>